<dbReference type="AlphaFoldDB" id="A0A6C2U5K5"/>
<feature type="transmembrane region" description="Helical" evidence="1">
    <location>
        <begin position="49"/>
        <end position="68"/>
    </location>
</feature>
<feature type="transmembrane region" description="Helical" evidence="1">
    <location>
        <begin position="208"/>
        <end position="227"/>
    </location>
</feature>
<keyword evidence="4" id="KW-1185">Reference proteome</keyword>
<evidence type="ECO:0000313" key="4">
    <source>
        <dbReference type="Proteomes" id="UP000366872"/>
    </source>
</evidence>
<keyword evidence="1" id="KW-0812">Transmembrane</keyword>
<evidence type="ECO:0000259" key="2">
    <source>
        <dbReference type="Pfam" id="PF01970"/>
    </source>
</evidence>
<proteinExistence type="predicted"/>
<evidence type="ECO:0000313" key="3">
    <source>
        <dbReference type="EMBL" id="VGO15185.1"/>
    </source>
</evidence>
<evidence type="ECO:0000256" key="1">
    <source>
        <dbReference type="SAM" id="Phobius"/>
    </source>
</evidence>
<protein>
    <recommendedName>
        <fullName evidence="2">DUF112 domain-containing protein</fullName>
    </recommendedName>
</protein>
<reference evidence="3 4" key="1">
    <citation type="submission" date="2019-04" db="EMBL/GenBank/DDBJ databases">
        <authorList>
            <person name="Van Vliet M D."/>
        </authorList>
    </citation>
    <scope>NUCLEOTIDE SEQUENCE [LARGE SCALE GENOMIC DNA]</scope>
    <source>
        <strain evidence="3 4">F1</strain>
    </source>
</reference>
<dbReference type="Pfam" id="PF01970">
    <property type="entry name" value="TctA"/>
    <property type="match status" value="1"/>
</dbReference>
<feature type="transmembrane region" description="Helical" evidence="1">
    <location>
        <begin position="102"/>
        <end position="122"/>
    </location>
</feature>
<gene>
    <name evidence="3" type="ORF">PDESU_03767</name>
</gene>
<dbReference type="EMBL" id="CAAHFG010000002">
    <property type="protein sequence ID" value="VGO15185.1"/>
    <property type="molecule type" value="Genomic_DNA"/>
</dbReference>
<feature type="transmembrane region" description="Helical" evidence="1">
    <location>
        <begin position="336"/>
        <end position="356"/>
    </location>
</feature>
<feature type="domain" description="DUF112" evidence="2">
    <location>
        <begin position="7"/>
        <end position="414"/>
    </location>
</feature>
<feature type="transmembrane region" description="Helical" evidence="1">
    <location>
        <begin position="134"/>
        <end position="153"/>
    </location>
</feature>
<accession>A0A6C2U5K5</accession>
<organism evidence="3 4">
    <name type="scientific">Pontiella desulfatans</name>
    <dbReference type="NCBI Taxonomy" id="2750659"/>
    <lineage>
        <taxon>Bacteria</taxon>
        <taxon>Pseudomonadati</taxon>
        <taxon>Kiritimatiellota</taxon>
        <taxon>Kiritimatiellia</taxon>
        <taxon>Kiritimatiellales</taxon>
        <taxon>Pontiellaceae</taxon>
        <taxon>Pontiella</taxon>
    </lineage>
</organism>
<feature type="transmembrane region" description="Helical" evidence="1">
    <location>
        <begin position="298"/>
        <end position="316"/>
    </location>
</feature>
<dbReference type="PANTHER" id="PTHR42204:SF1">
    <property type="entry name" value="INTEGRAL MEMBRANE PROTEIN"/>
    <property type="match status" value="1"/>
</dbReference>
<feature type="transmembrane region" description="Helical" evidence="1">
    <location>
        <begin position="418"/>
        <end position="442"/>
    </location>
</feature>
<feature type="transmembrane region" description="Helical" evidence="1">
    <location>
        <begin position="173"/>
        <end position="196"/>
    </location>
</feature>
<keyword evidence="1" id="KW-0472">Membrane</keyword>
<dbReference type="Proteomes" id="UP000366872">
    <property type="component" value="Unassembled WGS sequence"/>
</dbReference>
<dbReference type="RefSeq" id="WP_136080775.1">
    <property type="nucleotide sequence ID" value="NZ_CAAHFG010000002.1"/>
</dbReference>
<dbReference type="PANTHER" id="PTHR42204">
    <property type="entry name" value="INTEGRAL MEMBRANE PROTEIN"/>
    <property type="match status" value="1"/>
</dbReference>
<sequence length="443" mass="46940">MMLLPAILSVLSGTLVACIVAILPGLHVYNVMGLAMVLLYRAQDAGMSIGGELVIPFMVGLVCGWSMLNTIPSVLLGAPDESAIFTVLPGQKYLMGGRGYEGVMIIGVGGLAGIGLLLLVVGPLAPRILPVAQYVLMPHMHWILWVIITFILMTEWPKGGNLGVAGWRKFFDAWKGLAAGLLTFFLSGWLGFILLYRSPVSPDAAFQNIMPAFVGLFAVPWCLLNMISGVQVPGQRISKSFGINGDVILRSAAAGGLGGGFAAFFPVVTGGVGGLLAGHATAQRDERVFMMSQGVSKMVYYTGALLLFFAPGLNLTRGGGAWIIKGFYEPVGWGDYFLALGCIAISGAVSFLLLSPLSRFTLWLMGRIDYRTISGAALLIILLMVYLVTGWAGIFIMLVGTGIGLIPVLFGSRRLNGLGILLLPIACNMSGFGPTVAAWFGLL</sequence>
<name>A0A6C2U5K5_PONDE</name>
<keyword evidence="1" id="KW-1133">Transmembrane helix</keyword>
<feature type="transmembrane region" description="Helical" evidence="1">
    <location>
        <begin position="247"/>
        <end position="277"/>
    </location>
</feature>
<dbReference type="InterPro" id="IPR002823">
    <property type="entry name" value="DUF112_TM"/>
</dbReference>